<organism evidence="2 3">
    <name type="scientific">Methylorubrum rhodinum</name>
    <dbReference type="NCBI Taxonomy" id="29428"/>
    <lineage>
        <taxon>Bacteria</taxon>
        <taxon>Pseudomonadati</taxon>
        <taxon>Pseudomonadota</taxon>
        <taxon>Alphaproteobacteria</taxon>
        <taxon>Hyphomicrobiales</taxon>
        <taxon>Methylobacteriaceae</taxon>
        <taxon>Methylorubrum</taxon>
    </lineage>
</organism>
<dbReference type="AlphaFoldDB" id="A0A840ZL88"/>
<name>A0A840ZL88_9HYPH</name>
<keyword evidence="1" id="KW-0732">Signal</keyword>
<sequence>MRRFLAAFARSLAAALAAMPRMVFEGGKWVARTFFPGRPQEEAMAEQELVEELMRPRELPKADTGYDSPDEAWGRAAGDFLIPCGESLHRPEAILDERAMAYLDSLNVMERAAILAYDAKFIGQHLMGERKLKGLPPVPTAAQWTDAEKARLAALAAPVRQGLAEMQTKIDNVAAIMRSQGYEPVYEPAFRPRAA</sequence>
<feature type="chain" id="PRO_5032444572" evidence="1">
    <location>
        <begin position="18"/>
        <end position="195"/>
    </location>
</feature>
<comment type="caution">
    <text evidence="2">The sequence shown here is derived from an EMBL/GenBank/DDBJ whole genome shotgun (WGS) entry which is preliminary data.</text>
</comment>
<evidence type="ECO:0000256" key="1">
    <source>
        <dbReference type="SAM" id="SignalP"/>
    </source>
</evidence>
<evidence type="ECO:0000313" key="2">
    <source>
        <dbReference type="EMBL" id="MBB5758356.1"/>
    </source>
</evidence>
<dbReference type="Proteomes" id="UP000583454">
    <property type="component" value="Unassembled WGS sequence"/>
</dbReference>
<gene>
    <name evidence="2" type="ORF">HNR00_003076</name>
</gene>
<dbReference type="EMBL" id="JACHOP010000013">
    <property type="protein sequence ID" value="MBB5758356.1"/>
    <property type="molecule type" value="Genomic_DNA"/>
</dbReference>
<dbReference type="RefSeq" id="WP_183570716.1">
    <property type="nucleotide sequence ID" value="NZ_JACHOP010000013.1"/>
</dbReference>
<protein>
    <submittedName>
        <fullName evidence="2">Uncharacterized protein</fullName>
    </submittedName>
</protein>
<accession>A0A840ZL88</accession>
<keyword evidence="3" id="KW-1185">Reference proteome</keyword>
<reference evidence="2 3" key="1">
    <citation type="submission" date="2020-08" db="EMBL/GenBank/DDBJ databases">
        <title>Genomic Encyclopedia of Type Strains, Phase IV (KMG-IV): sequencing the most valuable type-strain genomes for metagenomic binning, comparative biology and taxonomic classification.</title>
        <authorList>
            <person name="Goeker M."/>
        </authorList>
    </citation>
    <scope>NUCLEOTIDE SEQUENCE [LARGE SCALE GENOMIC DNA]</scope>
    <source>
        <strain evidence="2 3">DSM 2163</strain>
    </source>
</reference>
<feature type="signal peptide" evidence="1">
    <location>
        <begin position="1"/>
        <end position="17"/>
    </location>
</feature>
<evidence type="ECO:0000313" key="3">
    <source>
        <dbReference type="Proteomes" id="UP000583454"/>
    </source>
</evidence>
<proteinExistence type="predicted"/>